<comment type="caution">
    <text evidence="1">The sequence shown here is derived from an EMBL/GenBank/DDBJ whole genome shotgun (WGS) entry which is preliminary data.</text>
</comment>
<dbReference type="AlphaFoldDB" id="A0A4Q7ZFF1"/>
<evidence type="ECO:0000313" key="2">
    <source>
        <dbReference type="Proteomes" id="UP000292564"/>
    </source>
</evidence>
<dbReference type="OrthoDB" id="3403002at2"/>
<protein>
    <submittedName>
        <fullName evidence="1">Uncharacterized protein</fullName>
    </submittedName>
</protein>
<accession>A0A4Q7ZFF1</accession>
<dbReference type="RefSeq" id="WP_130507921.1">
    <property type="nucleotide sequence ID" value="NZ_SHKY01000001.1"/>
</dbReference>
<gene>
    <name evidence="1" type="ORF">EV385_0437</name>
</gene>
<organism evidence="1 2">
    <name type="scientific">Krasilnikovia cinnamomea</name>
    <dbReference type="NCBI Taxonomy" id="349313"/>
    <lineage>
        <taxon>Bacteria</taxon>
        <taxon>Bacillati</taxon>
        <taxon>Actinomycetota</taxon>
        <taxon>Actinomycetes</taxon>
        <taxon>Micromonosporales</taxon>
        <taxon>Micromonosporaceae</taxon>
        <taxon>Krasilnikovia</taxon>
    </lineage>
</organism>
<name>A0A4Q7ZFF1_9ACTN</name>
<dbReference type="EMBL" id="SHKY01000001">
    <property type="protein sequence ID" value="RZU48719.1"/>
    <property type="molecule type" value="Genomic_DNA"/>
</dbReference>
<keyword evidence="2" id="KW-1185">Reference proteome</keyword>
<sequence>MDINLVDDASTEPIYQRMRGAAAKQFSITEVSGIGQGAYLYDDPQLGPHLATYDGNLNLEISLIPRGGTVPDATTLLTQVATGTLAKLRA</sequence>
<proteinExistence type="predicted"/>
<dbReference type="Proteomes" id="UP000292564">
    <property type="component" value="Unassembled WGS sequence"/>
</dbReference>
<evidence type="ECO:0000313" key="1">
    <source>
        <dbReference type="EMBL" id="RZU48719.1"/>
    </source>
</evidence>
<reference evidence="1 2" key="1">
    <citation type="submission" date="2019-02" db="EMBL/GenBank/DDBJ databases">
        <title>Sequencing the genomes of 1000 actinobacteria strains.</title>
        <authorList>
            <person name="Klenk H.-P."/>
        </authorList>
    </citation>
    <scope>NUCLEOTIDE SEQUENCE [LARGE SCALE GENOMIC DNA]</scope>
    <source>
        <strain evidence="1 2">DSM 45162</strain>
    </source>
</reference>